<evidence type="ECO:0000313" key="5">
    <source>
        <dbReference type="Proteomes" id="UP000077521"/>
    </source>
</evidence>
<dbReference type="InterPro" id="IPR018289">
    <property type="entry name" value="MULE_transposase_dom"/>
</dbReference>
<feature type="region of interest" description="Disordered" evidence="2">
    <location>
        <begin position="382"/>
        <end position="411"/>
    </location>
</feature>
<dbReference type="InterPro" id="IPR007527">
    <property type="entry name" value="Znf_SWIM"/>
</dbReference>
<dbReference type="Pfam" id="PF10551">
    <property type="entry name" value="MULE"/>
    <property type="match status" value="1"/>
</dbReference>
<dbReference type="GO" id="GO:0008270">
    <property type="term" value="F:zinc ion binding"/>
    <property type="evidence" value="ECO:0007669"/>
    <property type="project" value="UniProtKB-KW"/>
</dbReference>
<feature type="region of interest" description="Disordered" evidence="2">
    <location>
        <begin position="702"/>
        <end position="737"/>
    </location>
</feature>
<evidence type="ECO:0000259" key="3">
    <source>
        <dbReference type="PROSITE" id="PS50966"/>
    </source>
</evidence>
<organism evidence="4 5">
    <name type="scientific">Tilletia indica</name>
    <dbReference type="NCBI Taxonomy" id="43049"/>
    <lineage>
        <taxon>Eukaryota</taxon>
        <taxon>Fungi</taxon>
        <taxon>Dikarya</taxon>
        <taxon>Basidiomycota</taxon>
        <taxon>Ustilaginomycotina</taxon>
        <taxon>Exobasidiomycetes</taxon>
        <taxon>Tilletiales</taxon>
        <taxon>Tilletiaceae</taxon>
        <taxon>Tilletia</taxon>
    </lineage>
</organism>
<evidence type="ECO:0000256" key="1">
    <source>
        <dbReference type="PROSITE-ProRule" id="PRU00325"/>
    </source>
</evidence>
<feature type="compositionally biased region" description="Polar residues" evidence="2">
    <location>
        <begin position="584"/>
        <end position="618"/>
    </location>
</feature>
<proteinExistence type="predicted"/>
<feature type="compositionally biased region" description="Basic and acidic residues" evidence="2">
    <location>
        <begin position="382"/>
        <end position="393"/>
    </location>
</feature>
<gene>
    <name evidence="4" type="ORF">A4X13_0g7447</name>
</gene>
<keyword evidence="1" id="KW-0862">Zinc</keyword>
<dbReference type="PANTHER" id="PTHR47718:SF6">
    <property type="entry name" value="PROTEIN FAR1-RELATED SEQUENCE"/>
    <property type="match status" value="1"/>
</dbReference>
<accession>A0A8T8SKZ6</accession>
<reference evidence="4" key="1">
    <citation type="submission" date="2016-04" db="EMBL/GenBank/DDBJ databases">
        <authorList>
            <person name="Nguyen H.D."/>
            <person name="Samba Siva P."/>
            <person name="Cullis J."/>
            <person name="Levesque C.A."/>
            <person name="Hambleton S."/>
        </authorList>
    </citation>
    <scope>NUCLEOTIDE SEQUENCE</scope>
    <source>
        <strain evidence="4">DAOMC 236416</strain>
    </source>
</reference>
<dbReference type="Gene3D" id="1.10.418.20">
    <property type="match status" value="1"/>
</dbReference>
<dbReference type="SUPFAM" id="SSF54001">
    <property type="entry name" value="Cysteine proteinases"/>
    <property type="match status" value="1"/>
</dbReference>
<dbReference type="Gene3D" id="3.30.310.130">
    <property type="entry name" value="Ubiquitin-related"/>
    <property type="match status" value="1"/>
</dbReference>
<feature type="region of interest" description="Disordered" evidence="2">
    <location>
        <begin position="575"/>
        <end position="618"/>
    </location>
</feature>
<dbReference type="EMBL" id="LWDF02000926">
    <property type="protein sequence ID" value="KAE8241362.1"/>
    <property type="molecule type" value="Genomic_DNA"/>
</dbReference>
<dbReference type="Proteomes" id="UP000077521">
    <property type="component" value="Unassembled WGS sequence"/>
</dbReference>
<feature type="domain" description="SWIM-type" evidence="3">
    <location>
        <begin position="1186"/>
        <end position="1220"/>
    </location>
</feature>
<dbReference type="Pfam" id="PF04434">
    <property type="entry name" value="SWIM"/>
    <property type="match status" value="1"/>
</dbReference>
<keyword evidence="5" id="KW-1185">Reference proteome</keyword>
<reference evidence="4" key="2">
    <citation type="journal article" date="2019" name="IMA Fungus">
        <title>Genome sequencing and comparison of five Tilletia species to identify candidate genes for the detection of regulated species infecting wheat.</title>
        <authorList>
            <person name="Nguyen H.D.T."/>
            <person name="Sultana T."/>
            <person name="Kesanakurti P."/>
            <person name="Hambleton S."/>
        </authorList>
    </citation>
    <scope>NUCLEOTIDE SEQUENCE</scope>
    <source>
        <strain evidence="4">DAOMC 236416</strain>
    </source>
</reference>
<protein>
    <recommendedName>
        <fullName evidence="3">SWIM-type domain-containing protein</fullName>
    </recommendedName>
</protein>
<comment type="caution">
    <text evidence="4">The sequence shown here is derived from an EMBL/GenBank/DDBJ whole genome shotgun (WGS) entry which is preliminary data.</text>
</comment>
<evidence type="ECO:0000313" key="4">
    <source>
        <dbReference type="EMBL" id="KAE8241362.1"/>
    </source>
</evidence>
<name>A0A8T8SKZ6_9BASI</name>
<evidence type="ECO:0000256" key="2">
    <source>
        <dbReference type="SAM" id="MobiDB-lite"/>
    </source>
</evidence>
<keyword evidence="1" id="KW-0479">Metal-binding</keyword>
<sequence length="1316" mass="145749">MPTAPTNPGKYAYDSPQHSLLIPPTASSTYLGADWFSSVTTGELRSTELVKVSSTDATRVFWSDRHVAFKPLLETDVLPPLAQVMELFEQCPRQLQAGNRSVAYTLDGHRYQMSFAQIAFIRGVHNSLSQVQRFKAASQMLDMCKTGHFLSGAQHRQAMNLPAFATLSPSGITMSDLGTLAGERWVVDNVINHVLIKAQRQFPHWWLGETTFFQWLEMEDNFHRPSAVQKRDAHLRDSACDHQSPLLAGILNPSSAHWTAIAVDLRHGTVFYGHSGIGDTTPPLSVLNKLNAYFAGTTVPRLGQDRVLELPVPKQYAGHGSCGLAATIHLIRFVSNWFKVDPQMPAWRDDTSSKHRKEWFASAVQDALDYSSALQELKTANEHHTAQKNHTEIEESVPQQKISPPPPHEAEPEALSTAAAIANFRFPSPPAFVFSPPSVTLRQELDVDEVTTPHFTVDNSNFFPWSASFGQGQFFTQTLASPQLSPLTKLPPQRLSTFAIDTPSNVIPTYASPAETADSLPSPGAALATFKERAAKAQRSRLATEAAAITPSETDNTFTSTTSSTVVVVKLPKKSRSKRYDDATPSQESESASLNDSDPGKSETSSPSEVGSARSATTVGSSLHFEPSILDSDSATARPVAASASASGTGTVFRNMVEATESLLEQQRGLGYRFMRGERKKGTVNGRQRVVMQRLHCSDWKNSKAVGRNAGSATKGTKGRKGDPANQRRTKEGRHRAQRCTARINIRLEKKSGRVQISLQNLQHNHEPHYKDDEEPVRAATKEQRAYAQTLVPLPGMNRSLARSLIAEKYPSPVLSLRQVSNLIDQEKSKQNSAERKLGSDAAGLVGWLSELEDEDPRTTFQCAVDDQHQTLRRLTASSPTMAQILRQYGDVIIADASYSRNRYRLPLSIYAVIDGTGTTRNVMYAVHDREDTEAHEWVLKQLASQLPRPPEAIISDQDGAFAAAVRRIFPTTQHTLCLHHIYTNLLSNLAVPFARRWTQFQQQFWKMHRASSPEAFQLQYDALVEKYPQAREYLDDNIYPIRSQWAAAWTLATFTAGARTTGRVEGENGLTKIFANTKTTLCQLFKNLFARGEAQQLKSAEREGTKLLVTKARIHERIFHDALNLMRQHCRPFALHFIYEQMELSLGCRADSITLKAEGAATWEEFLSDLFIVDSRLNAFSAVHFVLHLNDGATTCTCGLSARFGVPCSHILAAIAEGLPFYMGNIKGRWFRESTTAPSSLPPVIVPQPRFKIISPTAICSKPPRLGKQVDVEEAAPFSRKFAFAEGMAHFKSTIDFVDGPEALGRIAAVLSDLR</sequence>
<dbReference type="PROSITE" id="PS50966">
    <property type="entry name" value="ZF_SWIM"/>
    <property type="match status" value="1"/>
</dbReference>
<dbReference type="InterPro" id="IPR038765">
    <property type="entry name" value="Papain-like_cys_pep_sf"/>
</dbReference>
<dbReference type="PANTHER" id="PTHR47718">
    <property type="entry name" value="OS01G0519700 PROTEIN"/>
    <property type="match status" value="1"/>
</dbReference>
<keyword evidence="1" id="KW-0863">Zinc-finger</keyword>